<gene>
    <name evidence="2" type="ORF">BMF94_2280</name>
</gene>
<keyword evidence="3" id="KW-1185">Reference proteome</keyword>
<reference evidence="2 3" key="1">
    <citation type="journal article" date="2018" name="Front. Microbiol.">
        <title>Prospects for Fungal Bioremediation of Acidic Radioactive Waste Sites: Characterization and Genome Sequence of Rhodotorula taiwanensis MD1149.</title>
        <authorList>
            <person name="Tkavc R."/>
            <person name="Matrosova V.Y."/>
            <person name="Grichenko O.E."/>
            <person name="Gostincar C."/>
            <person name="Volpe R.P."/>
            <person name="Klimenkova P."/>
            <person name="Gaidamakova E.K."/>
            <person name="Zhou C.E."/>
            <person name="Stewart B.J."/>
            <person name="Lyman M.G."/>
            <person name="Malfatti S.A."/>
            <person name="Rubinfeld B."/>
            <person name="Courtot M."/>
            <person name="Singh J."/>
            <person name="Dalgard C.L."/>
            <person name="Hamilton T."/>
            <person name="Frey K.G."/>
            <person name="Gunde-Cimerman N."/>
            <person name="Dugan L."/>
            <person name="Daly M.J."/>
        </authorList>
    </citation>
    <scope>NUCLEOTIDE SEQUENCE [LARGE SCALE GENOMIC DNA]</scope>
    <source>
        <strain evidence="2 3">MD1149</strain>
    </source>
</reference>
<evidence type="ECO:0000256" key="1">
    <source>
        <dbReference type="SAM" id="MobiDB-lite"/>
    </source>
</evidence>
<dbReference type="STRING" id="741276.A0A2S5BCL8"/>
<dbReference type="AlphaFoldDB" id="A0A2S5BCL8"/>
<name>A0A2S5BCL8_9BASI</name>
<evidence type="ECO:0000313" key="3">
    <source>
        <dbReference type="Proteomes" id="UP000237144"/>
    </source>
</evidence>
<feature type="region of interest" description="Disordered" evidence="1">
    <location>
        <begin position="161"/>
        <end position="185"/>
    </location>
</feature>
<dbReference type="Proteomes" id="UP000237144">
    <property type="component" value="Unassembled WGS sequence"/>
</dbReference>
<proteinExistence type="predicted"/>
<dbReference type="EMBL" id="PJQD01000023">
    <property type="protein sequence ID" value="POY74520.1"/>
    <property type="molecule type" value="Genomic_DNA"/>
</dbReference>
<sequence>MGGIVSTAAQSAANALPSLAAIRATRAADAPGARLASPAGGASPSYEQTIQVLELLQRANLPTELAICILDAAEYWPAVTAQMTGSIVASAGPRGDLVRTTLLVSPPLPHVESAPEHYARRISVWTDSRDQGFSSFPDLRGTRRGSSSWFELVLLRPSTVTSVQSASHGDSPPPQQQQQQHTRRDGIRAGFEAVTTRRLHCNIHASHIFSQYITVLPAPAVDDNDATDLAEEADSGLDDGSDFVRQLQPGDRLAVQACAQYPMWVNAVRGCAIKVEMKVI</sequence>
<dbReference type="OrthoDB" id="66095at2759"/>
<accession>A0A2S5BCL8</accession>
<protein>
    <submittedName>
        <fullName evidence="2">Uncharacterized protein</fullName>
    </submittedName>
</protein>
<evidence type="ECO:0000313" key="2">
    <source>
        <dbReference type="EMBL" id="POY74520.1"/>
    </source>
</evidence>
<organism evidence="2 3">
    <name type="scientific">Rhodotorula taiwanensis</name>
    <dbReference type="NCBI Taxonomy" id="741276"/>
    <lineage>
        <taxon>Eukaryota</taxon>
        <taxon>Fungi</taxon>
        <taxon>Dikarya</taxon>
        <taxon>Basidiomycota</taxon>
        <taxon>Pucciniomycotina</taxon>
        <taxon>Microbotryomycetes</taxon>
        <taxon>Sporidiobolales</taxon>
        <taxon>Sporidiobolaceae</taxon>
        <taxon>Rhodotorula</taxon>
    </lineage>
</organism>
<comment type="caution">
    <text evidence="2">The sequence shown here is derived from an EMBL/GenBank/DDBJ whole genome shotgun (WGS) entry which is preliminary data.</text>
</comment>